<dbReference type="Pfam" id="PF08244">
    <property type="entry name" value="Glyco_hydro_32C"/>
    <property type="match status" value="1"/>
</dbReference>
<dbReference type="OrthoDB" id="202537at2759"/>
<dbReference type="Pfam" id="PF00251">
    <property type="entry name" value="Glyco_hydro_32N"/>
    <property type="match status" value="1"/>
</dbReference>
<gene>
    <name evidence="7" type="ORF">TAPDE_002194</name>
</gene>
<dbReference type="SUPFAM" id="SSF75005">
    <property type="entry name" value="Arabinanase/levansucrase/invertase"/>
    <property type="match status" value="1"/>
</dbReference>
<dbReference type="STRING" id="1097556.R4X9A3"/>
<dbReference type="InterPro" id="IPR013148">
    <property type="entry name" value="Glyco_hydro_32_N"/>
</dbReference>
<dbReference type="InterPro" id="IPR023296">
    <property type="entry name" value="Glyco_hydro_beta-prop_sf"/>
</dbReference>
<dbReference type="SUPFAM" id="SSF49899">
    <property type="entry name" value="Concanavalin A-like lectins/glucanases"/>
    <property type="match status" value="1"/>
</dbReference>
<evidence type="ECO:0000259" key="6">
    <source>
        <dbReference type="Pfam" id="PF08244"/>
    </source>
</evidence>
<feature type="domain" description="Glycosyl hydrolase family 32 C-terminal" evidence="6">
    <location>
        <begin position="282"/>
        <end position="411"/>
    </location>
</feature>
<sequence>MPIAIAPDQPDHGIFSGSAVVDVNNTSGFFDISVPAQERIVAMYTLNTPTSQTQEIAYSLDGGTSFLKYRGNPVIDVNSTQFRDPKVFFHSQTNQWIVATVLAQQYQVVFYASPDLKNWTELSRFGPAGYLGFQYEVPDLVQIPIEGTNESKWVLFLSINPGAPQGGSFVQYFIGEFDGKHFKPDDYSIGIQDFGKDFYASQTWSNLPPEQGVVGLAWANNWDYTNSVPVSGAWRTIQTLARTLTLRRTYTNPEVQRLVVASALISLHHVSPTNVYADIPLSGHAAIDLNITTTSATSDIMNATTLITIESSDSGFYEAIIIGVRNSMVWIDRENAPRNWRMPFFSTKLSTFVQTLPVNSDSAPVKLRAVIDRSVLELFINDGVQSAVVLFYMSCGRKPDNINVRVSEGMSAVVSATSLRGIWQCGNCSNSAQFMINERDEL</sequence>
<keyword evidence="8" id="KW-1185">Reference proteome</keyword>
<dbReference type="InterPro" id="IPR013320">
    <property type="entry name" value="ConA-like_dom_sf"/>
</dbReference>
<dbReference type="GO" id="GO:0000324">
    <property type="term" value="C:fungal-type vacuole"/>
    <property type="evidence" value="ECO:0007669"/>
    <property type="project" value="TreeGrafter"/>
</dbReference>
<evidence type="ECO:0000256" key="1">
    <source>
        <dbReference type="ARBA" id="ARBA00009902"/>
    </source>
</evidence>
<protein>
    <submittedName>
        <fullName evidence="7">Invertase</fullName>
    </submittedName>
</protein>
<evidence type="ECO:0000313" key="7">
    <source>
        <dbReference type="EMBL" id="CCG82301.1"/>
    </source>
</evidence>
<feature type="domain" description="Glycosyl hydrolase family 32 N-terminal" evidence="5">
    <location>
        <begin position="2"/>
        <end position="248"/>
    </location>
</feature>
<dbReference type="GO" id="GO:0004575">
    <property type="term" value="F:sucrose alpha-glucosidase activity"/>
    <property type="evidence" value="ECO:0007669"/>
    <property type="project" value="TreeGrafter"/>
</dbReference>
<keyword evidence="2 4" id="KW-0378">Hydrolase</keyword>
<dbReference type="EMBL" id="CAHR02000078">
    <property type="protein sequence ID" value="CCG82301.1"/>
    <property type="molecule type" value="Genomic_DNA"/>
</dbReference>
<dbReference type="Proteomes" id="UP000013776">
    <property type="component" value="Unassembled WGS sequence"/>
</dbReference>
<accession>R4X9A3</accession>
<dbReference type="VEuPathDB" id="FungiDB:TAPDE_002194"/>
<dbReference type="eggNOG" id="KOG0228">
    <property type="taxonomic scope" value="Eukaryota"/>
</dbReference>
<reference evidence="7 8" key="1">
    <citation type="journal article" date="2013" name="MBio">
        <title>Genome sequencing of the plant pathogen Taphrina deformans, the causal agent of peach leaf curl.</title>
        <authorList>
            <person name="Cisse O.H."/>
            <person name="Almeida J.M.G.C.F."/>
            <person name="Fonseca A."/>
            <person name="Kumar A.A."/>
            <person name="Salojaervi J."/>
            <person name="Overmyer K."/>
            <person name="Hauser P.M."/>
            <person name="Pagni M."/>
        </authorList>
    </citation>
    <scope>NUCLEOTIDE SEQUENCE [LARGE SCALE GENOMIC DNA]</scope>
    <source>
        <strain evidence="8">PYCC 5710 / ATCC 11124 / CBS 356.35 / IMI 108563 / JCM 9778 / NBRC 8474</strain>
    </source>
</reference>
<organism evidence="7 8">
    <name type="scientific">Taphrina deformans (strain PYCC 5710 / ATCC 11124 / CBS 356.35 / IMI 108563 / JCM 9778 / NBRC 8474)</name>
    <name type="common">Peach leaf curl fungus</name>
    <name type="synonym">Lalaria deformans</name>
    <dbReference type="NCBI Taxonomy" id="1097556"/>
    <lineage>
        <taxon>Eukaryota</taxon>
        <taxon>Fungi</taxon>
        <taxon>Dikarya</taxon>
        <taxon>Ascomycota</taxon>
        <taxon>Taphrinomycotina</taxon>
        <taxon>Taphrinomycetes</taxon>
        <taxon>Taphrinales</taxon>
        <taxon>Taphrinaceae</taxon>
        <taxon>Taphrina</taxon>
    </lineage>
</organism>
<dbReference type="PANTHER" id="PTHR42800:SF2">
    <property type="entry name" value="INVERTASE-RELATED"/>
    <property type="match status" value="1"/>
</dbReference>
<proteinExistence type="inferred from homology"/>
<dbReference type="PANTHER" id="PTHR42800">
    <property type="entry name" value="EXOINULINASE INUD (AFU_ORTHOLOGUE AFUA_5G00480)"/>
    <property type="match status" value="1"/>
</dbReference>
<dbReference type="SMART" id="SM00640">
    <property type="entry name" value="Glyco_32"/>
    <property type="match status" value="1"/>
</dbReference>
<evidence type="ECO:0000256" key="2">
    <source>
        <dbReference type="ARBA" id="ARBA00022801"/>
    </source>
</evidence>
<dbReference type="Gene3D" id="2.115.10.20">
    <property type="entry name" value="Glycosyl hydrolase domain, family 43"/>
    <property type="match status" value="1"/>
</dbReference>
<dbReference type="CDD" id="cd18622">
    <property type="entry name" value="GH32_Inu-like"/>
    <property type="match status" value="1"/>
</dbReference>
<comment type="caution">
    <text evidence="7">The sequence shown here is derived from an EMBL/GenBank/DDBJ whole genome shotgun (WGS) entry which is preliminary data.</text>
</comment>
<evidence type="ECO:0000259" key="5">
    <source>
        <dbReference type="Pfam" id="PF00251"/>
    </source>
</evidence>
<dbReference type="Gene3D" id="2.60.120.560">
    <property type="entry name" value="Exo-inulinase, domain 1"/>
    <property type="match status" value="1"/>
</dbReference>
<comment type="similarity">
    <text evidence="1 4">Belongs to the glycosyl hydrolase 32 family.</text>
</comment>
<name>R4X9A3_TAPDE</name>
<evidence type="ECO:0000256" key="4">
    <source>
        <dbReference type="RuleBase" id="RU362110"/>
    </source>
</evidence>
<dbReference type="GO" id="GO:0005987">
    <property type="term" value="P:sucrose catabolic process"/>
    <property type="evidence" value="ECO:0007669"/>
    <property type="project" value="TreeGrafter"/>
</dbReference>
<dbReference type="InterPro" id="IPR001362">
    <property type="entry name" value="Glyco_hydro_32"/>
</dbReference>
<dbReference type="InterPro" id="IPR013189">
    <property type="entry name" value="Glyco_hydro_32_C"/>
</dbReference>
<evidence type="ECO:0000256" key="3">
    <source>
        <dbReference type="ARBA" id="ARBA00023295"/>
    </source>
</evidence>
<dbReference type="AlphaFoldDB" id="R4X9A3"/>
<keyword evidence="3 4" id="KW-0326">Glycosidase</keyword>
<evidence type="ECO:0000313" key="8">
    <source>
        <dbReference type="Proteomes" id="UP000013776"/>
    </source>
</evidence>